<gene>
    <name evidence="2" type="ORF">CKY47_29860</name>
</gene>
<evidence type="ECO:0000256" key="1">
    <source>
        <dbReference type="SAM" id="MobiDB-lite"/>
    </source>
</evidence>
<accession>A0ABU0X7J8</accession>
<evidence type="ECO:0000313" key="3">
    <source>
        <dbReference type="Proteomes" id="UP001225605"/>
    </source>
</evidence>
<feature type="compositionally biased region" description="Basic and acidic residues" evidence="1">
    <location>
        <begin position="25"/>
        <end position="34"/>
    </location>
</feature>
<name>A0ABU0X7J8_9PSEU</name>
<dbReference type="EMBL" id="NSDM01000015">
    <property type="protein sequence ID" value="MDQ2588097.1"/>
    <property type="molecule type" value="Genomic_DNA"/>
</dbReference>
<proteinExistence type="predicted"/>
<organism evidence="2 3">
    <name type="scientific">Saccharothrix yanglingensis</name>
    <dbReference type="NCBI Taxonomy" id="659496"/>
    <lineage>
        <taxon>Bacteria</taxon>
        <taxon>Bacillati</taxon>
        <taxon>Actinomycetota</taxon>
        <taxon>Actinomycetes</taxon>
        <taxon>Pseudonocardiales</taxon>
        <taxon>Pseudonocardiaceae</taxon>
        <taxon>Saccharothrix</taxon>
    </lineage>
</organism>
<evidence type="ECO:0008006" key="4">
    <source>
        <dbReference type="Google" id="ProtNLM"/>
    </source>
</evidence>
<protein>
    <recommendedName>
        <fullName evidence="4">STAS domain-containing protein</fullName>
    </recommendedName>
</protein>
<comment type="caution">
    <text evidence="2">The sequence shown here is derived from an EMBL/GenBank/DDBJ whole genome shotgun (WGS) entry which is preliminary data.</text>
</comment>
<sequence>MRRCGCRVTPPRREQRTAGPPATSRRGDHRTSHGDEVVVERVGAALVVHAAGTDDPALRALAAALPATPAPIVVDAAGVPDAALFGRLASAVTAAVDEGTRTFRVVGRDLPRVDPGWWRRLADRTGAELLVPSGRVTVAGATLFVHGADEGSAGTWWRCAPGVPAVLLGARHPVPSWQAAVPEELPTVHGLLATQHLPGGVLLRPATTALDTRWRVVPADPDHLTVIAGVPGGPHVRAADVASYLGSIPEKARATARLACGTGQDVVALGCDTAEFLGSGVTVVDGTPVVRENGIEFVFHDLSGAATWTPYLQEIHCLTGATTAVPRRWRAPRPDLAPYLPGAFRVTDRWLLVVMRSGLWLRQVSRPWHPVPVGRSVNPAVKVIAVGDPGESLPDDVWPLVSDLLDDFAPSALRRVRLSVLGVPSRRGRAVLEELTGRGRGGLRASVPT</sequence>
<evidence type="ECO:0000313" key="2">
    <source>
        <dbReference type="EMBL" id="MDQ2588097.1"/>
    </source>
</evidence>
<keyword evidence="3" id="KW-1185">Reference proteome</keyword>
<reference evidence="2 3" key="1">
    <citation type="submission" date="2017-06" db="EMBL/GenBank/DDBJ databases">
        <title>Cultured bacterium strain Saccharothrix yanglingensis Hhs.015.</title>
        <authorList>
            <person name="Xia Y."/>
        </authorList>
    </citation>
    <scope>NUCLEOTIDE SEQUENCE [LARGE SCALE GENOMIC DNA]</scope>
    <source>
        <strain evidence="2 3">Hhs.015</strain>
    </source>
</reference>
<feature type="region of interest" description="Disordered" evidence="1">
    <location>
        <begin position="1"/>
        <end position="34"/>
    </location>
</feature>
<dbReference type="Proteomes" id="UP001225605">
    <property type="component" value="Unassembled WGS sequence"/>
</dbReference>